<feature type="region of interest" description="Disordered" evidence="1">
    <location>
        <begin position="97"/>
        <end position="128"/>
    </location>
</feature>
<organism evidence="2 3">
    <name type="scientific">Paramecium octaurelia</name>
    <dbReference type="NCBI Taxonomy" id="43137"/>
    <lineage>
        <taxon>Eukaryota</taxon>
        <taxon>Sar</taxon>
        <taxon>Alveolata</taxon>
        <taxon>Ciliophora</taxon>
        <taxon>Intramacronucleata</taxon>
        <taxon>Oligohymenophorea</taxon>
        <taxon>Peniculida</taxon>
        <taxon>Parameciidae</taxon>
        <taxon>Paramecium</taxon>
    </lineage>
</organism>
<dbReference type="AlphaFoldDB" id="A0A8S1URC1"/>
<dbReference type="OrthoDB" id="298378at2759"/>
<feature type="compositionally biased region" description="Basic residues" evidence="1">
    <location>
        <begin position="115"/>
        <end position="128"/>
    </location>
</feature>
<proteinExistence type="predicted"/>
<dbReference type="OMA" id="WEDQKTE"/>
<dbReference type="EMBL" id="CAJJDP010000049">
    <property type="protein sequence ID" value="CAD8166994.1"/>
    <property type="molecule type" value="Genomic_DNA"/>
</dbReference>
<comment type="caution">
    <text evidence="2">The sequence shown here is derived from an EMBL/GenBank/DDBJ whole genome shotgun (WGS) entry which is preliminary data.</text>
</comment>
<name>A0A8S1URC1_PAROT</name>
<sequence>MLSNQTNQELIITSSNQQENSCPLTTLCKQSDPIAEWEDQKTESILKINHLSITIDDQTQDRKRFYSNNDFRKVSFDESLNTVHTYSKDNKKEIKNFETSFKHKKKTEKSELPKSKRFGNHKQRKNSF</sequence>
<evidence type="ECO:0000256" key="1">
    <source>
        <dbReference type="SAM" id="MobiDB-lite"/>
    </source>
</evidence>
<keyword evidence="3" id="KW-1185">Reference proteome</keyword>
<dbReference type="Proteomes" id="UP000683925">
    <property type="component" value="Unassembled WGS sequence"/>
</dbReference>
<accession>A0A8S1URC1</accession>
<protein>
    <submittedName>
        <fullName evidence="2">Uncharacterized protein</fullName>
    </submittedName>
</protein>
<gene>
    <name evidence="2" type="ORF">POCTA_138.1.T0490144</name>
</gene>
<reference evidence="2" key="1">
    <citation type="submission" date="2021-01" db="EMBL/GenBank/DDBJ databases">
        <authorList>
            <consortium name="Genoscope - CEA"/>
            <person name="William W."/>
        </authorList>
    </citation>
    <scope>NUCLEOTIDE SEQUENCE</scope>
</reference>
<evidence type="ECO:0000313" key="3">
    <source>
        <dbReference type="Proteomes" id="UP000683925"/>
    </source>
</evidence>
<evidence type="ECO:0000313" key="2">
    <source>
        <dbReference type="EMBL" id="CAD8166994.1"/>
    </source>
</evidence>